<dbReference type="Gene3D" id="3.40.640.10">
    <property type="entry name" value="Type I PLP-dependent aspartate aminotransferase-like (Major domain)"/>
    <property type="match status" value="1"/>
</dbReference>
<evidence type="ECO:0000313" key="4">
    <source>
        <dbReference type="Proteomes" id="UP000521227"/>
    </source>
</evidence>
<dbReference type="EMBL" id="JACHIJ010000004">
    <property type="protein sequence ID" value="MBB5053185.1"/>
    <property type="molecule type" value="Genomic_DNA"/>
</dbReference>
<accession>A0A840MZ77</accession>
<evidence type="ECO:0000256" key="2">
    <source>
        <dbReference type="ARBA" id="ARBA00037999"/>
    </source>
</evidence>
<dbReference type="Proteomes" id="UP000521227">
    <property type="component" value="Unassembled WGS sequence"/>
</dbReference>
<dbReference type="Gene3D" id="3.90.1150.10">
    <property type="entry name" value="Aspartate Aminotransferase, domain 1"/>
    <property type="match status" value="1"/>
</dbReference>
<comment type="caution">
    <text evidence="3">The sequence shown here is derived from an EMBL/GenBank/DDBJ whole genome shotgun (WGS) entry which is preliminary data.</text>
</comment>
<dbReference type="InterPro" id="IPR015421">
    <property type="entry name" value="PyrdxlP-dep_Trfase_major"/>
</dbReference>
<proteinExistence type="inferred from homology"/>
<dbReference type="PANTHER" id="PTHR30244">
    <property type="entry name" value="TRANSAMINASE"/>
    <property type="match status" value="1"/>
</dbReference>
<comment type="similarity">
    <text evidence="2">Belongs to the DegT/DnrJ/EryC1 family.</text>
</comment>
<dbReference type="InterPro" id="IPR000653">
    <property type="entry name" value="DegT/StrS_aminotransferase"/>
</dbReference>
<dbReference type="InterPro" id="IPR015422">
    <property type="entry name" value="PyrdxlP-dep_Trfase_small"/>
</dbReference>
<dbReference type="GO" id="GO:0000271">
    <property type="term" value="P:polysaccharide biosynthetic process"/>
    <property type="evidence" value="ECO:0007669"/>
    <property type="project" value="TreeGrafter"/>
</dbReference>
<dbReference type="GO" id="GO:0030170">
    <property type="term" value="F:pyridoxal phosphate binding"/>
    <property type="evidence" value="ECO:0007669"/>
    <property type="project" value="TreeGrafter"/>
</dbReference>
<protein>
    <submittedName>
        <fullName evidence="3">dTDP-4-amino-4,6-dideoxygalactose transaminase</fullName>
    </submittedName>
</protein>
<gene>
    <name evidence="3" type="ORF">HNQ36_003176</name>
</gene>
<dbReference type="AlphaFoldDB" id="A0A840MZ77"/>
<dbReference type="PANTHER" id="PTHR30244:SF36">
    <property type="entry name" value="3-OXO-GLUCOSE-6-PHOSPHATE:GLUTAMATE AMINOTRANSFERASE"/>
    <property type="match status" value="1"/>
</dbReference>
<evidence type="ECO:0000256" key="1">
    <source>
        <dbReference type="ARBA" id="ARBA00022898"/>
    </source>
</evidence>
<organism evidence="3 4">
    <name type="scientific">Afipia massiliensis</name>
    <dbReference type="NCBI Taxonomy" id="211460"/>
    <lineage>
        <taxon>Bacteria</taxon>
        <taxon>Pseudomonadati</taxon>
        <taxon>Pseudomonadota</taxon>
        <taxon>Alphaproteobacteria</taxon>
        <taxon>Hyphomicrobiales</taxon>
        <taxon>Nitrobacteraceae</taxon>
        <taxon>Afipia</taxon>
    </lineage>
</organism>
<keyword evidence="1" id="KW-0663">Pyridoxal phosphate</keyword>
<reference evidence="3 4" key="1">
    <citation type="submission" date="2020-08" db="EMBL/GenBank/DDBJ databases">
        <title>Genomic Encyclopedia of Type Strains, Phase IV (KMG-IV): sequencing the most valuable type-strain genomes for metagenomic binning, comparative biology and taxonomic classification.</title>
        <authorList>
            <person name="Goeker M."/>
        </authorList>
    </citation>
    <scope>NUCLEOTIDE SEQUENCE [LARGE SCALE GENOMIC DNA]</scope>
    <source>
        <strain evidence="3 4">DSM 17498</strain>
    </source>
</reference>
<dbReference type="InterPro" id="IPR015424">
    <property type="entry name" value="PyrdxlP-dep_Trfase"/>
</dbReference>
<name>A0A840MZ77_9BRAD</name>
<dbReference type="SUPFAM" id="SSF53383">
    <property type="entry name" value="PLP-dependent transferases"/>
    <property type="match status" value="1"/>
</dbReference>
<dbReference type="Pfam" id="PF01041">
    <property type="entry name" value="DegT_DnrJ_EryC1"/>
    <property type="match status" value="1"/>
</dbReference>
<dbReference type="GO" id="GO:0008483">
    <property type="term" value="F:transaminase activity"/>
    <property type="evidence" value="ECO:0007669"/>
    <property type="project" value="TreeGrafter"/>
</dbReference>
<evidence type="ECO:0000313" key="3">
    <source>
        <dbReference type="EMBL" id="MBB5053185.1"/>
    </source>
</evidence>
<sequence length="246" mass="27460">MQSKRLKAVIVTHLFGCMVDMKRVLEICAENEIKVIEDCAQAHGASIEGKMAGSFGAAGCFSFYPTKNLGALGDGGAVITSSVALADRLRSLRQYGWKEKYHTAVLNGRNSRLDDIQASFLRVKLPLLKSWNLRRRKIAARYCELITSEQVTCPPIDSYGDACVAHLFVVRCVDRERLRNHLIARNIGCQIHYPVPDHLQEAWMDTSSNVNLPVTESLASQVLSLPCYPELEDDEIAFVIRAVNEH</sequence>